<evidence type="ECO:0000313" key="2">
    <source>
        <dbReference type="EMBL" id="RLQ88971.1"/>
    </source>
</evidence>
<dbReference type="RefSeq" id="WP_121645939.1">
    <property type="nucleotide sequence ID" value="NZ_RCWN01000001.1"/>
</dbReference>
<reference evidence="2 3" key="1">
    <citation type="submission" date="2018-10" db="EMBL/GenBank/DDBJ databases">
        <title>Notoacmeibacter sp. M2BS9Y-3-1, whole genome shotgun sequence.</title>
        <authorList>
            <person name="Tuo L."/>
        </authorList>
    </citation>
    <scope>NUCLEOTIDE SEQUENCE [LARGE SCALE GENOMIC DNA]</scope>
    <source>
        <strain evidence="2 3">M2BS9Y-3-1</strain>
    </source>
</reference>
<keyword evidence="1" id="KW-1133">Transmembrane helix</keyword>
<organism evidence="2 3">
    <name type="scientific">Notoacmeibacter ruber</name>
    <dbReference type="NCBI Taxonomy" id="2670375"/>
    <lineage>
        <taxon>Bacteria</taxon>
        <taxon>Pseudomonadati</taxon>
        <taxon>Pseudomonadota</taxon>
        <taxon>Alphaproteobacteria</taxon>
        <taxon>Hyphomicrobiales</taxon>
        <taxon>Notoacmeibacteraceae</taxon>
        <taxon>Notoacmeibacter</taxon>
    </lineage>
</organism>
<feature type="transmembrane region" description="Helical" evidence="1">
    <location>
        <begin position="12"/>
        <end position="30"/>
    </location>
</feature>
<dbReference type="AlphaFoldDB" id="A0A3L7JH69"/>
<comment type="caution">
    <text evidence="2">The sequence shown here is derived from an EMBL/GenBank/DDBJ whole genome shotgun (WGS) entry which is preliminary data.</text>
</comment>
<keyword evidence="1" id="KW-0812">Transmembrane</keyword>
<gene>
    <name evidence="2" type="ORF">D8780_12740</name>
</gene>
<proteinExistence type="predicted"/>
<protein>
    <submittedName>
        <fullName evidence="2">Uncharacterized protein</fullName>
    </submittedName>
</protein>
<evidence type="ECO:0000313" key="3">
    <source>
        <dbReference type="Proteomes" id="UP000281094"/>
    </source>
</evidence>
<evidence type="ECO:0000256" key="1">
    <source>
        <dbReference type="SAM" id="Phobius"/>
    </source>
</evidence>
<dbReference type="EMBL" id="RCWN01000001">
    <property type="protein sequence ID" value="RLQ88971.1"/>
    <property type="molecule type" value="Genomic_DNA"/>
</dbReference>
<name>A0A3L7JH69_9HYPH</name>
<accession>A0A3L7JH69</accession>
<feature type="transmembrane region" description="Helical" evidence="1">
    <location>
        <begin position="106"/>
        <end position="130"/>
    </location>
</feature>
<keyword evidence="1" id="KW-0472">Membrane</keyword>
<feature type="transmembrane region" description="Helical" evidence="1">
    <location>
        <begin position="42"/>
        <end position="59"/>
    </location>
</feature>
<dbReference type="Proteomes" id="UP000281094">
    <property type="component" value="Unassembled WGS sequence"/>
</dbReference>
<feature type="transmembrane region" description="Helical" evidence="1">
    <location>
        <begin position="80"/>
        <end position="100"/>
    </location>
</feature>
<keyword evidence="3" id="KW-1185">Reference proteome</keyword>
<sequence>MTRIVHPIAGTLALLTILTFWLSTVFVELFGSTEMTVFVKEAIPWGFLVLIPALAVAGGSGRALNTFGLAHAKVKRMRIIAPNGVLVLVPSAFFLAWKAGGGQLDAVFYAVQAIELLAGALNIALLSLNMRDGLRLTGRMGGRNLKRRAA</sequence>